<organism evidence="3 4">
    <name type="scientific">Corynebacterium wankanglinii</name>
    <dbReference type="NCBI Taxonomy" id="2735136"/>
    <lineage>
        <taxon>Bacteria</taxon>
        <taxon>Bacillati</taxon>
        <taxon>Actinomycetota</taxon>
        <taxon>Actinomycetes</taxon>
        <taxon>Mycobacteriales</taxon>
        <taxon>Corynebacteriaceae</taxon>
        <taxon>Corynebacterium</taxon>
    </lineage>
</organism>
<proteinExistence type="predicted"/>
<dbReference type="EMBL" id="JABFEE010000001">
    <property type="protein sequence ID" value="MBA1834511.1"/>
    <property type="molecule type" value="Genomic_DNA"/>
</dbReference>
<evidence type="ECO:0000313" key="3">
    <source>
        <dbReference type="EMBL" id="MBA1834511.1"/>
    </source>
</evidence>
<dbReference type="AlphaFoldDB" id="A0A838CH12"/>
<feature type="region of interest" description="Disordered" evidence="1">
    <location>
        <begin position="27"/>
        <end position="65"/>
    </location>
</feature>
<name>A0A838CH12_9CORY</name>
<feature type="signal peptide" evidence="2">
    <location>
        <begin position="1"/>
        <end position="23"/>
    </location>
</feature>
<feature type="chain" id="PRO_5039169410" evidence="2">
    <location>
        <begin position="24"/>
        <end position="65"/>
    </location>
</feature>
<dbReference type="Proteomes" id="UP000581408">
    <property type="component" value="Unassembled WGS sequence"/>
</dbReference>
<evidence type="ECO:0000313" key="4">
    <source>
        <dbReference type="Proteomes" id="UP000581408"/>
    </source>
</evidence>
<dbReference type="RefSeq" id="WP_181194028.1">
    <property type="nucleotide sequence ID" value="NZ_JABFEE010000001.1"/>
</dbReference>
<sequence>MTSRTTAALTAAILALNSLTACGESADQVAPETRDATNAGTSAGPETVTVTTGADADGLVLEADR</sequence>
<protein>
    <submittedName>
        <fullName evidence="3">Uncharacterized protein</fullName>
    </submittedName>
</protein>
<keyword evidence="2" id="KW-0732">Signal</keyword>
<evidence type="ECO:0000256" key="2">
    <source>
        <dbReference type="SAM" id="SignalP"/>
    </source>
</evidence>
<comment type="caution">
    <text evidence="3">The sequence shown here is derived from an EMBL/GenBank/DDBJ whole genome shotgun (WGS) entry which is preliminary data.</text>
</comment>
<accession>A0A838CH12</accession>
<reference evidence="3 4" key="1">
    <citation type="submission" date="2020-05" db="EMBL/GenBank/DDBJ databases">
        <title>Descriptions of Corynebacterium xxxx sp. nov., Corynebacterium yyyy sp. nov. and Corynebacterium zzzz sp. nov.</title>
        <authorList>
            <person name="Zhang G."/>
        </authorList>
    </citation>
    <scope>NUCLEOTIDE SEQUENCE [LARGE SCALE GENOMIC DNA]</scope>
    <source>
        <strain evidence="4">zg-915</strain>
    </source>
</reference>
<dbReference type="PROSITE" id="PS51257">
    <property type="entry name" value="PROKAR_LIPOPROTEIN"/>
    <property type="match status" value="1"/>
</dbReference>
<gene>
    <name evidence="3" type="ORF">HMC16_02010</name>
</gene>
<evidence type="ECO:0000256" key="1">
    <source>
        <dbReference type="SAM" id="MobiDB-lite"/>
    </source>
</evidence>